<dbReference type="GO" id="GO:0003677">
    <property type="term" value="F:DNA binding"/>
    <property type="evidence" value="ECO:0007669"/>
    <property type="project" value="UniProtKB-KW"/>
</dbReference>
<keyword evidence="2" id="KW-0663">Pyridoxal phosphate</keyword>
<dbReference type="RefSeq" id="WP_204042803.1">
    <property type="nucleotide sequence ID" value="NZ_BOOA01000036.1"/>
</dbReference>
<dbReference type="InterPro" id="IPR000524">
    <property type="entry name" value="Tscrpt_reg_HTH_GntR"/>
</dbReference>
<dbReference type="InterPro" id="IPR036388">
    <property type="entry name" value="WH-like_DNA-bd_sf"/>
</dbReference>
<dbReference type="CDD" id="cd00609">
    <property type="entry name" value="AAT_like"/>
    <property type="match status" value="1"/>
</dbReference>
<evidence type="ECO:0000256" key="2">
    <source>
        <dbReference type="ARBA" id="ARBA00022898"/>
    </source>
</evidence>
<sequence length="471" mass="50589">MDRATSALGDSRRGVQVELPLAVDRESGVALAVQVGDQLRAAMRGGALQAGERLPSSRRLAAALAVSRTVVTEAYQQLYAEGWLDGRHGSGTYVADLVPGPAAPEREPPGLPVAPEPEPGPGWIDLRPGHPWVHGYDEAAWRRAWRSVGEFSPASRPDPYGLPALRAQLAEHLRRARGVPASAANVLVTRGTGHGLDLVAATLLKPGDLAGVEEPGYPTARTVFAARGAEIVPVPVDDHGVIVEALPAGLRLLYTTPAHQYPVGGRLPIPRRERLLAWARRTGALVVEDDYDAEFRYDVAPLPALYGLDPERVVLLGTLSKSLSPDVGLGWLLASPRLLDAIAARRRTLGDRTSGPVQHAVATLLRNGDLDRHLRRLRLEYARRRAAVVALLGDRVKGDTAGLHVLVELPGPAVPEIARRAYEHGVLLDTTARHHHGPLRVHGLVLGYGSAALHEVKRGCAVIAELIRRTC</sequence>
<dbReference type="EMBL" id="BOOA01000036">
    <property type="protein sequence ID" value="GIH26110.1"/>
    <property type="molecule type" value="Genomic_DNA"/>
</dbReference>
<dbReference type="InterPro" id="IPR004839">
    <property type="entry name" value="Aminotransferase_I/II_large"/>
</dbReference>
<evidence type="ECO:0000313" key="7">
    <source>
        <dbReference type="EMBL" id="GIH26110.1"/>
    </source>
</evidence>
<dbReference type="CDD" id="cd07377">
    <property type="entry name" value="WHTH_GntR"/>
    <property type="match status" value="1"/>
</dbReference>
<evidence type="ECO:0000256" key="5">
    <source>
        <dbReference type="ARBA" id="ARBA00023163"/>
    </source>
</evidence>
<keyword evidence="8" id="KW-1185">Reference proteome</keyword>
<evidence type="ECO:0000259" key="6">
    <source>
        <dbReference type="PROSITE" id="PS50949"/>
    </source>
</evidence>
<keyword evidence="5" id="KW-0804">Transcription</keyword>
<organism evidence="7 8">
    <name type="scientific">Acrocarpospora phusangensis</name>
    <dbReference type="NCBI Taxonomy" id="1070424"/>
    <lineage>
        <taxon>Bacteria</taxon>
        <taxon>Bacillati</taxon>
        <taxon>Actinomycetota</taxon>
        <taxon>Actinomycetes</taxon>
        <taxon>Streptosporangiales</taxon>
        <taxon>Streptosporangiaceae</taxon>
        <taxon>Acrocarpospora</taxon>
    </lineage>
</organism>
<dbReference type="Gene3D" id="1.10.10.10">
    <property type="entry name" value="Winged helix-like DNA-binding domain superfamily/Winged helix DNA-binding domain"/>
    <property type="match status" value="1"/>
</dbReference>
<dbReference type="GO" id="GO:0030170">
    <property type="term" value="F:pyridoxal phosphate binding"/>
    <property type="evidence" value="ECO:0007669"/>
    <property type="project" value="InterPro"/>
</dbReference>
<dbReference type="Pfam" id="PF00155">
    <property type="entry name" value="Aminotran_1_2"/>
    <property type="match status" value="1"/>
</dbReference>
<dbReference type="AlphaFoldDB" id="A0A919QGM2"/>
<comment type="similarity">
    <text evidence="1">In the C-terminal section; belongs to the class-I pyridoxal-phosphate-dependent aminotransferase family.</text>
</comment>
<dbReference type="PANTHER" id="PTHR46577">
    <property type="entry name" value="HTH-TYPE TRANSCRIPTIONAL REGULATORY PROTEIN GABR"/>
    <property type="match status" value="1"/>
</dbReference>
<proteinExistence type="inferred from homology"/>
<evidence type="ECO:0000256" key="1">
    <source>
        <dbReference type="ARBA" id="ARBA00005384"/>
    </source>
</evidence>
<dbReference type="InterPro" id="IPR051446">
    <property type="entry name" value="HTH_trans_reg/aminotransferase"/>
</dbReference>
<dbReference type="GO" id="GO:0003700">
    <property type="term" value="F:DNA-binding transcription factor activity"/>
    <property type="evidence" value="ECO:0007669"/>
    <property type="project" value="InterPro"/>
</dbReference>
<dbReference type="InterPro" id="IPR015421">
    <property type="entry name" value="PyrdxlP-dep_Trfase_major"/>
</dbReference>
<dbReference type="SUPFAM" id="SSF53383">
    <property type="entry name" value="PLP-dependent transferases"/>
    <property type="match status" value="1"/>
</dbReference>
<protein>
    <submittedName>
        <fullName evidence="7">GntR family transcriptional regulator</fullName>
    </submittedName>
</protein>
<keyword evidence="4" id="KW-0238">DNA-binding</keyword>
<dbReference type="PRINTS" id="PR00035">
    <property type="entry name" value="HTHGNTR"/>
</dbReference>
<dbReference type="InterPro" id="IPR015424">
    <property type="entry name" value="PyrdxlP-dep_Trfase"/>
</dbReference>
<dbReference type="Gene3D" id="3.40.640.10">
    <property type="entry name" value="Type I PLP-dependent aspartate aminotransferase-like (Major domain)"/>
    <property type="match status" value="1"/>
</dbReference>
<reference evidence="7" key="1">
    <citation type="submission" date="2021-01" db="EMBL/GenBank/DDBJ databases">
        <title>Whole genome shotgun sequence of Acrocarpospora phusangensis NBRC 108782.</title>
        <authorList>
            <person name="Komaki H."/>
            <person name="Tamura T."/>
        </authorList>
    </citation>
    <scope>NUCLEOTIDE SEQUENCE</scope>
    <source>
        <strain evidence="7">NBRC 108782</strain>
    </source>
</reference>
<evidence type="ECO:0000313" key="8">
    <source>
        <dbReference type="Proteomes" id="UP000640052"/>
    </source>
</evidence>
<name>A0A919QGM2_9ACTN</name>
<dbReference type="Pfam" id="PF00392">
    <property type="entry name" value="GntR"/>
    <property type="match status" value="1"/>
</dbReference>
<evidence type="ECO:0000256" key="3">
    <source>
        <dbReference type="ARBA" id="ARBA00023015"/>
    </source>
</evidence>
<dbReference type="PROSITE" id="PS50949">
    <property type="entry name" value="HTH_GNTR"/>
    <property type="match status" value="1"/>
</dbReference>
<dbReference type="InterPro" id="IPR036390">
    <property type="entry name" value="WH_DNA-bd_sf"/>
</dbReference>
<evidence type="ECO:0000256" key="4">
    <source>
        <dbReference type="ARBA" id="ARBA00023125"/>
    </source>
</evidence>
<gene>
    <name evidence="7" type="ORF">Aph01nite_44200</name>
</gene>
<keyword evidence="3" id="KW-0805">Transcription regulation</keyword>
<dbReference type="SUPFAM" id="SSF46785">
    <property type="entry name" value="Winged helix' DNA-binding domain"/>
    <property type="match status" value="1"/>
</dbReference>
<dbReference type="Proteomes" id="UP000640052">
    <property type="component" value="Unassembled WGS sequence"/>
</dbReference>
<comment type="caution">
    <text evidence="7">The sequence shown here is derived from an EMBL/GenBank/DDBJ whole genome shotgun (WGS) entry which is preliminary data.</text>
</comment>
<feature type="domain" description="HTH gntR-type" evidence="6">
    <location>
        <begin position="29"/>
        <end position="97"/>
    </location>
</feature>
<dbReference type="SMART" id="SM00345">
    <property type="entry name" value="HTH_GNTR"/>
    <property type="match status" value="1"/>
</dbReference>
<dbReference type="PANTHER" id="PTHR46577:SF1">
    <property type="entry name" value="HTH-TYPE TRANSCRIPTIONAL REGULATORY PROTEIN GABR"/>
    <property type="match status" value="1"/>
</dbReference>
<accession>A0A919QGM2</accession>